<protein>
    <submittedName>
        <fullName evidence="8">Iron-sulfur cluster-binding domain-containing protein</fullName>
    </submittedName>
</protein>
<evidence type="ECO:0000256" key="3">
    <source>
        <dbReference type="ARBA" id="ARBA00022723"/>
    </source>
</evidence>
<dbReference type="CDD" id="cd01335">
    <property type="entry name" value="Radical_SAM"/>
    <property type="match status" value="1"/>
</dbReference>
<dbReference type="Pfam" id="PF04055">
    <property type="entry name" value="Radical_SAM"/>
    <property type="match status" value="1"/>
</dbReference>
<reference evidence="9" key="1">
    <citation type="submission" date="2016-10" db="EMBL/GenBank/DDBJ databases">
        <authorList>
            <person name="Varghese N."/>
            <person name="Submissions S."/>
        </authorList>
    </citation>
    <scope>NUCLEOTIDE SEQUENCE [LARGE SCALE GENOMIC DNA]</scope>
    <source>
        <strain evidence="9">CGMCC 1.11022</strain>
    </source>
</reference>
<dbReference type="InterPro" id="IPR023885">
    <property type="entry name" value="4Fe4S-binding_SPASM_dom"/>
</dbReference>
<evidence type="ECO:0000313" key="8">
    <source>
        <dbReference type="EMBL" id="SDK98382.1"/>
    </source>
</evidence>
<proteinExistence type="predicted"/>
<sequence length="410" mass="46599">MLDNLFRKAASLIAPADLVPQQGRMLDNLFRKAASLIAPAGLVPQRGRPTNSERLFCSQPFKRFEVLGGGGERGDVFFCCQSWITRSIGNMAEKPVEEVWNSKDAQAIRRSILDNSFRYCKTQACPYLQRIDGPVQRIENVTDPELLEVILEEKVVLPYGPSDIICCFDQSCNLSCPTCRNQIIMENDHAVAIVNIQERLETQALADARLLYITGSGDPFGSPFFRQWLQTMDRARMPKLERIHLHTNGLLWTKRIWESIPASTRELVRGATISIDAARPETYKVNRRGGDFKILLNRLEMIGGLRVNGPLDHLEFHMTVQSNNYREMPDFLALGRRFHADRVSFHRLLDWGTFTTEEFAARAVHFPAHPEHEDFLDILTDPRLDAPEVYLSNLSDLAREAAPRGRSHVA</sequence>
<feature type="domain" description="Radical SAM core" evidence="6">
    <location>
        <begin position="171"/>
        <end position="309"/>
    </location>
</feature>
<dbReference type="InterPro" id="IPR013785">
    <property type="entry name" value="Aldolase_TIM"/>
</dbReference>
<dbReference type="SUPFAM" id="SSF102114">
    <property type="entry name" value="Radical SAM enzymes"/>
    <property type="match status" value="1"/>
</dbReference>
<evidence type="ECO:0000256" key="4">
    <source>
        <dbReference type="ARBA" id="ARBA00023004"/>
    </source>
</evidence>
<comment type="cofactor">
    <cofactor evidence="1">
        <name>[4Fe-4S] cluster</name>
        <dbReference type="ChEBI" id="CHEBI:49883"/>
    </cofactor>
</comment>
<dbReference type="RefSeq" id="WP_091599327.1">
    <property type="nucleotide sequence ID" value="NZ_FNEE01000024.1"/>
</dbReference>
<dbReference type="AlphaFoldDB" id="A0A1G9GCN9"/>
<evidence type="ECO:0000256" key="1">
    <source>
        <dbReference type="ARBA" id="ARBA00001966"/>
    </source>
</evidence>
<dbReference type="InterPro" id="IPR058240">
    <property type="entry name" value="rSAM_sf"/>
</dbReference>
<dbReference type="PANTHER" id="PTHR11228">
    <property type="entry name" value="RADICAL SAM DOMAIN PROTEIN"/>
    <property type="match status" value="1"/>
</dbReference>
<dbReference type="Proteomes" id="UP000198894">
    <property type="component" value="Unassembled WGS sequence"/>
</dbReference>
<dbReference type="GO" id="GO:0051536">
    <property type="term" value="F:iron-sulfur cluster binding"/>
    <property type="evidence" value="ECO:0007669"/>
    <property type="project" value="UniProtKB-KW"/>
</dbReference>
<dbReference type="EMBL" id="FNEE01000024">
    <property type="protein sequence ID" value="SDK98382.1"/>
    <property type="molecule type" value="Genomic_DNA"/>
</dbReference>
<keyword evidence="2" id="KW-0949">S-adenosyl-L-methionine</keyword>
<dbReference type="SFLD" id="SFLDS00029">
    <property type="entry name" value="Radical_SAM"/>
    <property type="match status" value="1"/>
</dbReference>
<organism evidence="8 9">
    <name type="scientific">Mesorhizobium muleiense</name>
    <dbReference type="NCBI Taxonomy" id="1004279"/>
    <lineage>
        <taxon>Bacteria</taxon>
        <taxon>Pseudomonadati</taxon>
        <taxon>Pseudomonadota</taxon>
        <taxon>Alphaproteobacteria</taxon>
        <taxon>Hyphomicrobiales</taxon>
        <taxon>Phyllobacteriaceae</taxon>
        <taxon>Mesorhizobium</taxon>
    </lineage>
</organism>
<dbReference type="Gene3D" id="3.20.20.70">
    <property type="entry name" value="Aldolase class I"/>
    <property type="match status" value="2"/>
</dbReference>
<dbReference type="GO" id="GO:0046872">
    <property type="term" value="F:metal ion binding"/>
    <property type="evidence" value="ECO:0007669"/>
    <property type="project" value="UniProtKB-KW"/>
</dbReference>
<dbReference type="PANTHER" id="PTHR11228:SF7">
    <property type="entry name" value="PQQA PEPTIDE CYCLASE"/>
    <property type="match status" value="1"/>
</dbReference>
<dbReference type="InterPro" id="IPR050377">
    <property type="entry name" value="Radical_SAM_PqqE_MftC-like"/>
</dbReference>
<dbReference type="Pfam" id="PF13186">
    <property type="entry name" value="SPASM"/>
    <property type="match status" value="1"/>
</dbReference>
<gene>
    <name evidence="8" type="ORF">SAMN05428953_12449</name>
</gene>
<accession>A0A1G9GCN9</accession>
<keyword evidence="5" id="KW-0411">Iron-sulfur</keyword>
<evidence type="ECO:0000259" key="7">
    <source>
        <dbReference type="Pfam" id="PF13186"/>
    </source>
</evidence>
<keyword evidence="4" id="KW-0408">Iron</keyword>
<evidence type="ECO:0000256" key="2">
    <source>
        <dbReference type="ARBA" id="ARBA00022691"/>
    </source>
</evidence>
<name>A0A1G9GCN9_9HYPH</name>
<dbReference type="GO" id="GO:0003824">
    <property type="term" value="F:catalytic activity"/>
    <property type="evidence" value="ECO:0007669"/>
    <property type="project" value="InterPro"/>
</dbReference>
<evidence type="ECO:0000256" key="5">
    <source>
        <dbReference type="ARBA" id="ARBA00023014"/>
    </source>
</evidence>
<evidence type="ECO:0000259" key="6">
    <source>
        <dbReference type="Pfam" id="PF04055"/>
    </source>
</evidence>
<feature type="domain" description="4Fe4S-binding SPASM" evidence="7">
    <location>
        <begin position="73"/>
        <end position="125"/>
    </location>
</feature>
<keyword evidence="9" id="KW-1185">Reference proteome</keyword>
<keyword evidence="3" id="KW-0479">Metal-binding</keyword>
<dbReference type="CDD" id="cd21109">
    <property type="entry name" value="SPASM"/>
    <property type="match status" value="1"/>
</dbReference>
<dbReference type="InterPro" id="IPR007197">
    <property type="entry name" value="rSAM"/>
</dbReference>
<evidence type="ECO:0000313" key="9">
    <source>
        <dbReference type="Proteomes" id="UP000198894"/>
    </source>
</evidence>